<proteinExistence type="inferred from homology"/>
<dbReference type="STRING" id="1125411.W908_02495"/>
<dbReference type="KEGG" id="tsn:W908_02495"/>
<dbReference type="Gene3D" id="3.90.1150.10">
    <property type="entry name" value="Aspartate Aminotransferase, domain 1"/>
    <property type="match status" value="1"/>
</dbReference>
<dbReference type="RefSeq" id="WP_053819780.1">
    <property type="nucleotide sequence ID" value="NZ_CP006911.1"/>
</dbReference>
<dbReference type="GO" id="GO:0030170">
    <property type="term" value="F:pyridoxal phosphate binding"/>
    <property type="evidence" value="ECO:0007669"/>
    <property type="project" value="InterPro"/>
</dbReference>
<dbReference type="InterPro" id="IPR049704">
    <property type="entry name" value="Aminotrans_3_PPA_site"/>
</dbReference>
<evidence type="ECO:0000256" key="2">
    <source>
        <dbReference type="ARBA" id="ARBA00008954"/>
    </source>
</evidence>
<evidence type="ECO:0000256" key="5">
    <source>
        <dbReference type="ARBA" id="ARBA00022898"/>
    </source>
</evidence>
<dbReference type="PROSITE" id="PS00600">
    <property type="entry name" value="AA_TRANSFER_CLASS_3"/>
    <property type="match status" value="1"/>
</dbReference>
<evidence type="ECO:0000256" key="4">
    <source>
        <dbReference type="ARBA" id="ARBA00022679"/>
    </source>
</evidence>
<dbReference type="Gene3D" id="3.40.640.10">
    <property type="entry name" value="Type I PLP-dependent aspartate aminotransferase-like (Major domain)"/>
    <property type="match status" value="1"/>
</dbReference>
<dbReference type="Pfam" id="PF00202">
    <property type="entry name" value="Aminotran_3"/>
    <property type="match status" value="1"/>
</dbReference>
<evidence type="ECO:0000256" key="3">
    <source>
        <dbReference type="ARBA" id="ARBA00022576"/>
    </source>
</evidence>
<dbReference type="InterPro" id="IPR005814">
    <property type="entry name" value="Aminotrans_3"/>
</dbReference>
<protein>
    <submittedName>
        <fullName evidence="7">Aminotransferase</fullName>
    </submittedName>
</protein>
<dbReference type="PANTHER" id="PTHR43094">
    <property type="entry name" value="AMINOTRANSFERASE"/>
    <property type="match status" value="1"/>
</dbReference>
<sequence length="457" mass="50059">MNISTSALQEKNAKHLIQSFSDLSYIKNPESTHIISKADGVYIYDNDGKKILDSMSGLWCVNMGYGQQSIIEAVNKQMKELVYYNNFFGSSHPSAIKLSEMIANKTPEGMNKVYFCGSGSEANDTVVRLARHYWAAKGKPSKSVIISRTNAYHGSTMAGASLGGMSAMHAQGGLPIADIEHVDQPYYYDACVEAGGKIDADEFGIKVAQSLAKKIDELGEDRVAAFIAEPIQGAGGVIIPPKTYWPEISKICKERNILLVADEVICGFGRTGEWFGSGHFNFKPDLMPFAKGVTSGYLPVGGVIVRDDIVEVLADAKQEFAHGYTYSGHPACMAAAVANLELMESTNILHQVKNNTAPYLGDKWKDLESHSLVGEARHLGMLAAIEIVEDKENCKRFDNSAEIVGRCKNFCYENGIVMRAIKNKMVIAPPLICNNEHIDEIIAKVWKCLDLTAQSIK</sequence>
<dbReference type="Proteomes" id="UP000068905">
    <property type="component" value="Chromosome"/>
</dbReference>
<dbReference type="PANTHER" id="PTHR43094:SF1">
    <property type="entry name" value="AMINOTRANSFERASE CLASS-III"/>
    <property type="match status" value="1"/>
</dbReference>
<dbReference type="GO" id="GO:0008483">
    <property type="term" value="F:transaminase activity"/>
    <property type="evidence" value="ECO:0007669"/>
    <property type="project" value="UniProtKB-KW"/>
</dbReference>
<dbReference type="PATRIC" id="fig|1125411.7.peg.490"/>
<dbReference type="InterPro" id="IPR015421">
    <property type="entry name" value="PyrdxlP-dep_Trfase_major"/>
</dbReference>
<reference evidence="7 8" key="1">
    <citation type="journal article" date="2015" name="Genome Announc.">
        <title>Genome Sequence of 'Candidatus Thioglobus singularis' Strain PS1, a Mixotroph from the SUP05 Clade of Marine Gammaproteobacteria.</title>
        <authorList>
            <person name="Marshall K.T."/>
            <person name="Morris R.M."/>
        </authorList>
    </citation>
    <scope>NUCLEOTIDE SEQUENCE [LARGE SCALE GENOMIC DNA]</scope>
    <source>
        <strain evidence="7 8">PS1</strain>
    </source>
</reference>
<dbReference type="GO" id="GO:0005829">
    <property type="term" value="C:cytosol"/>
    <property type="evidence" value="ECO:0007669"/>
    <property type="project" value="TreeGrafter"/>
</dbReference>
<accession>A0A0M4L3L8</accession>
<dbReference type="PIRSF" id="PIRSF000521">
    <property type="entry name" value="Transaminase_4ab_Lys_Orn"/>
    <property type="match status" value="1"/>
</dbReference>
<dbReference type="AlphaFoldDB" id="A0A0M4L3L8"/>
<dbReference type="SUPFAM" id="SSF53383">
    <property type="entry name" value="PLP-dependent transferases"/>
    <property type="match status" value="1"/>
</dbReference>
<keyword evidence="4 7" id="KW-0808">Transferase</keyword>
<comment type="similarity">
    <text evidence="2 6">Belongs to the class-III pyridoxal-phosphate-dependent aminotransferase family.</text>
</comment>
<dbReference type="InterPro" id="IPR015424">
    <property type="entry name" value="PyrdxlP-dep_Trfase"/>
</dbReference>
<evidence type="ECO:0000313" key="8">
    <source>
        <dbReference type="Proteomes" id="UP000068905"/>
    </source>
</evidence>
<dbReference type="NCBIfam" id="NF005682">
    <property type="entry name" value="PRK07480.1"/>
    <property type="match status" value="1"/>
</dbReference>
<evidence type="ECO:0000256" key="1">
    <source>
        <dbReference type="ARBA" id="ARBA00001933"/>
    </source>
</evidence>
<organism evidence="7 8">
    <name type="scientific">Candidatus Pseudothioglobus singularis PS1</name>
    <dbReference type="NCBI Taxonomy" id="1125411"/>
    <lineage>
        <taxon>Bacteria</taxon>
        <taxon>Pseudomonadati</taxon>
        <taxon>Pseudomonadota</taxon>
        <taxon>Gammaproteobacteria</taxon>
        <taxon>Candidatus Pseudothioglobaceae</taxon>
        <taxon>Candidatus Pseudothioglobus</taxon>
    </lineage>
</organism>
<comment type="cofactor">
    <cofactor evidence="1">
        <name>pyridoxal 5'-phosphate</name>
        <dbReference type="ChEBI" id="CHEBI:597326"/>
    </cofactor>
</comment>
<gene>
    <name evidence="7" type="ORF">W908_02495</name>
</gene>
<evidence type="ECO:0000256" key="6">
    <source>
        <dbReference type="RuleBase" id="RU003560"/>
    </source>
</evidence>
<dbReference type="FunFam" id="3.40.640.10:FF:000014">
    <property type="entry name" value="Adenosylmethionine-8-amino-7-oxononanoate aminotransferase, probable"/>
    <property type="match status" value="1"/>
</dbReference>
<name>A0A0M4L3L8_9GAMM</name>
<keyword evidence="3 7" id="KW-0032">Aminotransferase</keyword>
<dbReference type="CDD" id="cd00610">
    <property type="entry name" value="OAT_like"/>
    <property type="match status" value="1"/>
</dbReference>
<dbReference type="InterPro" id="IPR015422">
    <property type="entry name" value="PyrdxlP-dep_Trfase_small"/>
</dbReference>
<keyword evidence="8" id="KW-1185">Reference proteome</keyword>
<keyword evidence="5 6" id="KW-0663">Pyridoxal phosphate</keyword>
<evidence type="ECO:0000313" key="7">
    <source>
        <dbReference type="EMBL" id="ALE01570.1"/>
    </source>
</evidence>
<dbReference type="EMBL" id="CP006911">
    <property type="protein sequence ID" value="ALE01570.1"/>
    <property type="molecule type" value="Genomic_DNA"/>
</dbReference>
<dbReference type="OrthoDB" id="9801052at2"/>